<protein>
    <submittedName>
        <fullName evidence="2">Uncharacterized protein</fullName>
    </submittedName>
</protein>
<gene>
    <name evidence="2" type="ORF">EV664_107200</name>
</gene>
<dbReference type="AlphaFoldDB" id="A0A4V3BT27"/>
<dbReference type="Proteomes" id="UP000295493">
    <property type="component" value="Unassembled WGS sequence"/>
</dbReference>
<comment type="caution">
    <text evidence="2">The sequence shown here is derived from an EMBL/GenBank/DDBJ whole genome shotgun (WGS) entry which is preliminary data.</text>
</comment>
<keyword evidence="1" id="KW-1133">Transmembrane helix</keyword>
<dbReference type="RefSeq" id="WP_133495906.1">
    <property type="nucleotide sequence ID" value="NZ_BMLU01000007.1"/>
</dbReference>
<evidence type="ECO:0000256" key="1">
    <source>
        <dbReference type="SAM" id="Phobius"/>
    </source>
</evidence>
<proteinExistence type="predicted"/>
<dbReference type="EMBL" id="SNWD01000007">
    <property type="protein sequence ID" value="TDN81798.1"/>
    <property type="molecule type" value="Genomic_DNA"/>
</dbReference>
<keyword evidence="1" id="KW-0472">Membrane</keyword>
<evidence type="ECO:0000313" key="3">
    <source>
        <dbReference type="Proteomes" id="UP000295493"/>
    </source>
</evidence>
<reference evidence="2 3" key="1">
    <citation type="submission" date="2019-03" db="EMBL/GenBank/DDBJ databases">
        <title>Genomic Encyclopedia of Type Strains, Phase IV (KMG-IV): sequencing the most valuable type-strain genomes for metagenomic binning, comparative biology and taxonomic classification.</title>
        <authorList>
            <person name="Goeker M."/>
        </authorList>
    </citation>
    <scope>NUCLEOTIDE SEQUENCE [LARGE SCALE GENOMIC DNA]</scope>
    <source>
        <strain evidence="2 3">DSM 25059</strain>
    </source>
</reference>
<evidence type="ECO:0000313" key="2">
    <source>
        <dbReference type="EMBL" id="TDN81798.1"/>
    </source>
</evidence>
<accession>A0A4V3BT27</accession>
<feature type="transmembrane region" description="Helical" evidence="1">
    <location>
        <begin position="80"/>
        <end position="99"/>
    </location>
</feature>
<feature type="transmembrane region" description="Helical" evidence="1">
    <location>
        <begin position="111"/>
        <end position="132"/>
    </location>
</feature>
<keyword evidence="1" id="KW-0812">Transmembrane</keyword>
<feature type="transmembrane region" description="Helical" evidence="1">
    <location>
        <begin position="54"/>
        <end position="73"/>
    </location>
</feature>
<keyword evidence="3" id="KW-1185">Reference proteome</keyword>
<name>A0A4V3BT27_9SPHN</name>
<sequence>MALVLSLLVGLLAMCIASVLKHRRARTAAAFALLLNWGMNTAAVKVAGNDFPVPIWMITDYLAGLFIFCFWWGAERRSNWNVAIIATYAAMLVCHGGFLQSDGGAWARYHYWWTLYYLAWSQVFITGGWIVADGIADRRRARRGLASAASLHRTPL</sequence>
<organism evidence="2 3">
    <name type="scientific">Stakelama pacifica</name>
    <dbReference type="NCBI Taxonomy" id="517720"/>
    <lineage>
        <taxon>Bacteria</taxon>
        <taxon>Pseudomonadati</taxon>
        <taxon>Pseudomonadota</taxon>
        <taxon>Alphaproteobacteria</taxon>
        <taxon>Sphingomonadales</taxon>
        <taxon>Sphingomonadaceae</taxon>
        <taxon>Stakelama</taxon>
    </lineage>
</organism>